<keyword evidence="2" id="KW-1185">Reference proteome</keyword>
<reference evidence="1 2" key="1">
    <citation type="submission" date="2022-11" db="EMBL/GenBank/DDBJ databases">
        <title>Viruses from the air-sea interface of a natural surface slick.</title>
        <authorList>
            <person name="Rahlff J."/>
            <person name="Holmfeldt K."/>
        </authorList>
    </citation>
    <scope>NUCLEOTIDE SEQUENCE [LARGE SCALE GENOMIC DNA]</scope>
    <source>
        <strain evidence="1 2">SMS4</strain>
    </source>
</reference>
<comment type="caution">
    <text evidence="1">The sequence shown here is derived from an EMBL/GenBank/DDBJ whole genome shotgun (WGS) entry which is preliminary data.</text>
</comment>
<name>A0ABT9I5J3_9GAMM</name>
<dbReference type="RefSeq" id="WP_305977748.1">
    <property type="nucleotide sequence ID" value="NZ_JAPJDZ010000227.1"/>
</dbReference>
<dbReference type="Gene3D" id="1.10.287.2500">
    <property type="match status" value="1"/>
</dbReference>
<gene>
    <name evidence="1" type="ORF">ORJ04_22050</name>
</gene>
<evidence type="ECO:0000313" key="2">
    <source>
        <dbReference type="Proteomes" id="UP001231109"/>
    </source>
</evidence>
<sequence length="77" mass="8850">MPTIDNRTLLVSLQATYECINRYEALLDSETLKDPETIDEILMLYYEGFNVLKAVYQQQLDKGESLPSLQQIIPAKL</sequence>
<dbReference type="EMBL" id="JAPJDZ010000227">
    <property type="protein sequence ID" value="MDP5138634.1"/>
    <property type="molecule type" value="Genomic_DNA"/>
</dbReference>
<protein>
    <submittedName>
        <fullName evidence="1">Uncharacterized protein</fullName>
    </submittedName>
</protein>
<dbReference type="Proteomes" id="UP001231109">
    <property type="component" value="Unassembled WGS sequence"/>
</dbReference>
<proteinExistence type="predicted"/>
<evidence type="ECO:0000313" key="1">
    <source>
        <dbReference type="EMBL" id="MDP5138634.1"/>
    </source>
</evidence>
<dbReference type="InterPro" id="IPR053756">
    <property type="entry name" value="Toxin_immunity_effector"/>
</dbReference>
<organism evidence="1 2">
    <name type="scientific">Rheinheimera baltica</name>
    <dbReference type="NCBI Taxonomy" id="67576"/>
    <lineage>
        <taxon>Bacteria</taxon>
        <taxon>Pseudomonadati</taxon>
        <taxon>Pseudomonadota</taxon>
        <taxon>Gammaproteobacteria</taxon>
        <taxon>Chromatiales</taxon>
        <taxon>Chromatiaceae</taxon>
        <taxon>Rheinheimera</taxon>
    </lineage>
</organism>
<accession>A0ABT9I5J3</accession>